<dbReference type="Pfam" id="PF02653">
    <property type="entry name" value="BPD_transp_2"/>
    <property type="match status" value="1"/>
</dbReference>
<evidence type="ECO:0000256" key="3">
    <source>
        <dbReference type="ARBA" id="ARBA00022692"/>
    </source>
</evidence>
<evidence type="ECO:0000256" key="4">
    <source>
        <dbReference type="ARBA" id="ARBA00022989"/>
    </source>
</evidence>
<sequence>MTQTLAPEAPVVGPVVVAPRNWKGAIVMAVVAQITLAFALTTGSVEVFFSWNDTGQPAVIPATVVDAQLICLVLAVIAELCAVAAFVFVGMRRKAPLILTFVVAFTFLIALVASVAAGSQSGNIPVVFLLTGTIGLSTAVIFGSLAGVLGERVGVTNIAIEGQLLGGAFTSAVVASVTDSLILGLVAGMVTGALLSMVLAGFSIKYLVDQVIVGVVLVALMIGLTNFFYSAALSGNSEELNFPGTLPFLPIPLLSDIPVIGPVLFDQRPTTYAMFILVPAVWFFLFKTRWGLRIRALGEHPLAADTVGINVNRWRFWTVTVAGLIAGLGGAALTLGSIGPFVREMSAGQGFIALACVILGRWNPFLAASAALLFGFSRNFRIWAGQAGSTIPPDLIAMTPYLVTLIAVAVLVGRAVAPKAVGRPYVKE</sequence>
<evidence type="ECO:0000313" key="8">
    <source>
        <dbReference type="Proteomes" id="UP000617531"/>
    </source>
</evidence>
<keyword evidence="2" id="KW-1003">Cell membrane</keyword>
<gene>
    <name evidence="7" type="ORF">GCM10011600_15120</name>
</gene>
<keyword evidence="8" id="KW-1185">Reference proteome</keyword>
<evidence type="ECO:0000256" key="5">
    <source>
        <dbReference type="ARBA" id="ARBA00023136"/>
    </source>
</evidence>
<feature type="transmembrane region" description="Helical" evidence="6">
    <location>
        <begin position="351"/>
        <end position="375"/>
    </location>
</feature>
<dbReference type="PANTHER" id="PTHR43370:SF1">
    <property type="entry name" value="GUANOSINE ABC TRANSPORTER PERMEASE PROTEIN NUPQ"/>
    <property type="match status" value="1"/>
</dbReference>
<comment type="subcellular location">
    <subcellularLocation>
        <location evidence="1">Cell membrane</location>
        <topology evidence="1">Multi-pass membrane protein</topology>
    </subcellularLocation>
</comment>
<dbReference type="RefSeq" id="WP_191282851.1">
    <property type="nucleotide sequence ID" value="NZ_BNAI01000002.1"/>
</dbReference>
<dbReference type="InterPro" id="IPR001851">
    <property type="entry name" value="ABC_transp_permease"/>
</dbReference>
<dbReference type="PANTHER" id="PTHR43370">
    <property type="entry name" value="SUGAR ABC TRANSPORTER INTEGRAL MEMBRANE PROTEIN-RELATED"/>
    <property type="match status" value="1"/>
</dbReference>
<accession>A0A8J3GQM5</accession>
<evidence type="ECO:0000256" key="1">
    <source>
        <dbReference type="ARBA" id="ARBA00004651"/>
    </source>
</evidence>
<feature type="transmembrane region" description="Helical" evidence="6">
    <location>
        <begin position="97"/>
        <end position="118"/>
    </location>
</feature>
<name>A0A8J3GQM5_9MICO</name>
<keyword evidence="4 6" id="KW-1133">Transmembrane helix</keyword>
<evidence type="ECO:0000256" key="6">
    <source>
        <dbReference type="SAM" id="Phobius"/>
    </source>
</evidence>
<organism evidence="7 8">
    <name type="scientific">Pseudolysinimonas yzui</name>
    <dbReference type="NCBI Taxonomy" id="2708254"/>
    <lineage>
        <taxon>Bacteria</taxon>
        <taxon>Bacillati</taxon>
        <taxon>Actinomycetota</taxon>
        <taxon>Actinomycetes</taxon>
        <taxon>Micrococcales</taxon>
        <taxon>Microbacteriaceae</taxon>
        <taxon>Pseudolysinimonas</taxon>
    </lineage>
</organism>
<evidence type="ECO:0000256" key="2">
    <source>
        <dbReference type="ARBA" id="ARBA00022475"/>
    </source>
</evidence>
<feature type="transmembrane region" description="Helical" evidence="6">
    <location>
        <begin position="181"/>
        <end position="204"/>
    </location>
</feature>
<keyword evidence="3 6" id="KW-0812">Transmembrane</keyword>
<keyword evidence="5 6" id="KW-0472">Membrane</keyword>
<reference evidence="7" key="1">
    <citation type="journal article" date="2014" name="Int. J. Syst. Evol. Microbiol.">
        <title>Complete genome sequence of Corynebacterium casei LMG S-19264T (=DSM 44701T), isolated from a smear-ripened cheese.</title>
        <authorList>
            <consortium name="US DOE Joint Genome Institute (JGI-PGF)"/>
            <person name="Walter F."/>
            <person name="Albersmeier A."/>
            <person name="Kalinowski J."/>
            <person name="Ruckert C."/>
        </authorList>
    </citation>
    <scope>NUCLEOTIDE SEQUENCE</scope>
    <source>
        <strain evidence="7">CGMCC 1.16548</strain>
    </source>
</reference>
<dbReference type="AlphaFoldDB" id="A0A8J3GQM5"/>
<feature type="transmembrane region" description="Helical" evidence="6">
    <location>
        <begin position="67"/>
        <end position="90"/>
    </location>
</feature>
<feature type="transmembrane region" description="Helical" evidence="6">
    <location>
        <begin position="211"/>
        <end position="232"/>
    </location>
</feature>
<feature type="transmembrane region" description="Helical" evidence="6">
    <location>
        <begin position="316"/>
        <end position="339"/>
    </location>
</feature>
<reference evidence="7" key="2">
    <citation type="submission" date="2020-09" db="EMBL/GenBank/DDBJ databases">
        <authorList>
            <person name="Sun Q."/>
            <person name="Zhou Y."/>
        </authorList>
    </citation>
    <scope>NUCLEOTIDE SEQUENCE</scope>
    <source>
        <strain evidence="7">CGMCC 1.16548</strain>
    </source>
</reference>
<comment type="caution">
    <text evidence="7">The sequence shown here is derived from an EMBL/GenBank/DDBJ whole genome shotgun (WGS) entry which is preliminary data.</text>
</comment>
<dbReference type="GO" id="GO:0022857">
    <property type="term" value="F:transmembrane transporter activity"/>
    <property type="evidence" value="ECO:0007669"/>
    <property type="project" value="InterPro"/>
</dbReference>
<proteinExistence type="predicted"/>
<evidence type="ECO:0000313" key="7">
    <source>
        <dbReference type="EMBL" id="GHF15100.1"/>
    </source>
</evidence>
<dbReference type="EMBL" id="BNAI01000002">
    <property type="protein sequence ID" value="GHF15100.1"/>
    <property type="molecule type" value="Genomic_DNA"/>
</dbReference>
<dbReference type="Proteomes" id="UP000617531">
    <property type="component" value="Unassembled WGS sequence"/>
</dbReference>
<dbReference type="GO" id="GO:0005886">
    <property type="term" value="C:plasma membrane"/>
    <property type="evidence" value="ECO:0007669"/>
    <property type="project" value="UniProtKB-SubCell"/>
</dbReference>
<protein>
    <submittedName>
        <fullName evidence="7">ABC transporter permease</fullName>
    </submittedName>
</protein>
<feature type="transmembrane region" description="Helical" evidence="6">
    <location>
        <begin position="25"/>
        <end position="47"/>
    </location>
</feature>
<dbReference type="CDD" id="cd06580">
    <property type="entry name" value="TM_PBP1_transp_TpRbsC_like"/>
    <property type="match status" value="1"/>
</dbReference>
<feature type="transmembrane region" description="Helical" evidence="6">
    <location>
        <begin position="395"/>
        <end position="417"/>
    </location>
</feature>
<feature type="transmembrane region" description="Helical" evidence="6">
    <location>
        <begin position="124"/>
        <end position="146"/>
    </location>
</feature>
<feature type="transmembrane region" description="Helical" evidence="6">
    <location>
        <begin position="158"/>
        <end position="175"/>
    </location>
</feature>
<feature type="transmembrane region" description="Helical" evidence="6">
    <location>
        <begin position="272"/>
        <end position="292"/>
    </location>
</feature>